<protein>
    <submittedName>
        <fullName evidence="2">Lanthionine synthetase C-like protein</fullName>
    </submittedName>
</protein>
<keyword evidence="3" id="KW-1185">Reference proteome</keyword>
<gene>
    <name evidence="2" type="ORF">Mal4_44720</name>
</gene>
<dbReference type="SUPFAM" id="SSF158745">
    <property type="entry name" value="LanC-like"/>
    <property type="match status" value="1"/>
</dbReference>
<dbReference type="KEGG" id="mri:Mal4_44720"/>
<sequence length="417" mass="44946">MVPQEQTQHWHRLLTGDLEDRAIDAAEQIADGLTGLLASSDALSPDLGSGTAGIALFFAAWADFTSSDEAEAVAHHCLQHAIEGTAKAQPGPGLFDGVAGIGWALAHLCPDAAEDVLEAADRALIDHVRQSPWEAEYDLIGGLVGIGVYFLERLPTASAQEGLVQILHRLDELTIHTDAGTTWHTPPHLVPPQQRAQATSGYCNCGMAHGVPGIVSLLARCSRANLESDVPPRLLDDAVRWLLQQQLPAESGSAFPYWVTETAAPTPARTAWCYGDPGVAAALLVAAECTHRDDWKWAATQIAERIIARPVEEMELIDTPLCHGTAGLAHILNRFWNVTGDRRIAQAAAGWFEKTLDMQRTDGALAGFPTWKTTERGLEWVNDPGLLEGAAGIGLALLSAIWDEPPTWDRLLLTSPF</sequence>
<dbReference type="Pfam" id="PF05147">
    <property type="entry name" value="LANC_like"/>
    <property type="match status" value="1"/>
</dbReference>
<dbReference type="OrthoDB" id="6313827at2"/>
<dbReference type="SMART" id="SM01260">
    <property type="entry name" value="LANC_like"/>
    <property type="match status" value="1"/>
</dbReference>
<dbReference type="GO" id="GO:0031179">
    <property type="term" value="P:peptide modification"/>
    <property type="evidence" value="ECO:0007669"/>
    <property type="project" value="InterPro"/>
</dbReference>
<feature type="binding site" evidence="1">
    <location>
        <position position="323"/>
    </location>
    <ligand>
        <name>Zn(2+)</name>
        <dbReference type="ChEBI" id="CHEBI:29105"/>
    </ligand>
</feature>
<keyword evidence="1" id="KW-0479">Metal-binding</keyword>
<accession>A0A517ZCD7</accession>
<dbReference type="Gene3D" id="1.50.10.20">
    <property type="match status" value="1"/>
</dbReference>
<dbReference type="InterPro" id="IPR033889">
    <property type="entry name" value="LanC"/>
</dbReference>
<dbReference type="Proteomes" id="UP000320496">
    <property type="component" value="Chromosome"/>
</dbReference>
<dbReference type="EMBL" id="CP036275">
    <property type="protein sequence ID" value="QDU40117.1"/>
    <property type="molecule type" value="Genomic_DNA"/>
</dbReference>
<keyword evidence="1" id="KW-0862">Zinc</keyword>
<dbReference type="RefSeq" id="WP_145371237.1">
    <property type="nucleotide sequence ID" value="NZ_CP036275.1"/>
</dbReference>
<dbReference type="CDD" id="cd04793">
    <property type="entry name" value="LanC"/>
    <property type="match status" value="1"/>
</dbReference>
<dbReference type="AlphaFoldDB" id="A0A517ZCD7"/>
<feature type="binding site" evidence="1">
    <location>
        <position position="273"/>
    </location>
    <ligand>
        <name>Zn(2+)</name>
        <dbReference type="ChEBI" id="CHEBI:29105"/>
    </ligand>
</feature>
<evidence type="ECO:0000313" key="3">
    <source>
        <dbReference type="Proteomes" id="UP000320496"/>
    </source>
</evidence>
<dbReference type="PANTHER" id="PTHR12736">
    <property type="entry name" value="LANC-LIKE PROTEIN"/>
    <property type="match status" value="1"/>
</dbReference>
<evidence type="ECO:0000256" key="1">
    <source>
        <dbReference type="PIRSR" id="PIRSR607822-1"/>
    </source>
</evidence>
<proteinExistence type="predicted"/>
<name>A0A517ZCD7_9PLAN</name>
<dbReference type="GO" id="GO:0046872">
    <property type="term" value="F:metal ion binding"/>
    <property type="evidence" value="ECO:0007669"/>
    <property type="project" value="UniProtKB-KW"/>
</dbReference>
<feature type="binding site" evidence="1">
    <location>
        <position position="322"/>
    </location>
    <ligand>
        <name>Zn(2+)</name>
        <dbReference type="ChEBI" id="CHEBI:29105"/>
    </ligand>
</feature>
<dbReference type="GO" id="GO:0005886">
    <property type="term" value="C:plasma membrane"/>
    <property type="evidence" value="ECO:0007669"/>
    <property type="project" value="TreeGrafter"/>
</dbReference>
<evidence type="ECO:0000313" key="2">
    <source>
        <dbReference type="EMBL" id="QDU40117.1"/>
    </source>
</evidence>
<dbReference type="PRINTS" id="PR01950">
    <property type="entry name" value="LANCSUPER"/>
</dbReference>
<dbReference type="PANTHER" id="PTHR12736:SF7">
    <property type="entry name" value="LANC-LIKE PROTEIN 3"/>
    <property type="match status" value="1"/>
</dbReference>
<dbReference type="PRINTS" id="PR01955">
    <property type="entry name" value="LANCFRANKIA"/>
</dbReference>
<organism evidence="2 3">
    <name type="scientific">Maioricimonas rarisocia</name>
    <dbReference type="NCBI Taxonomy" id="2528026"/>
    <lineage>
        <taxon>Bacteria</taxon>
        <taxon>Pseudomonadati</taxon>
        <taxon>Planctomycetota</taxon>
        <taxon>Planctomycetia</taxon>
        <taxon>Planctomycetales</taxon>
        <taxon>Planctomycetaceae</taxon>
        <taxon>Maioricimonas</taxon>
    </lineage>
</organism>
<reference evidence="2 3" key="1">
    <citation type="submission" date="2019-02" db="EMBL/GenBank/DDBJ databases">
        <title>Deep-cultivation of Planctomycetes and their phenomic and genomic characterization uncovers novel biology.</title>
        <authorList>
            <person name="Wiegand S."/>
            <person name="Jogler M."/>
            <person name="Boedeker C."/>
            <person name="Pinto D."/>
            <person name="Vollmers J."/>
            <person name="Rivas-Marin E."/>
            <person name="Kohn T."/>
            <person name="Peeters S.H."/>
            <person name="Heuer A."/>
            <person name="Rast P."/>
            <person name="Oberbeckmann S."/>
            <person name="Bunk B."/>
            <person name="Jeske O."/>
            <person name="Meyerdierks A."/>
            <person name="Storesund J.E."/>
            <person name="Kallscheuer N."/>
            <person name="Luecker S."/>
            <person name="Lage O.M."/>
            <person name="Pohl T."/>
            <person name="Merkel B.J."/>
            <person name="Hornburger P."/>
            <person name="Mueller R.-W."/>
            <person name="Bruemmer F."/>
            <person name="Labrenz M."/>
            <person name="Spormann A.M."/>
            <person name="Op den Camp H."/>
            <person name="Overmann J."/>
            <person name="Amann R."/>
            <person name="Jetten M.S.M."/>
            <person name="Mascher T."/>
            <person name="Medema M.H."/>
            <person name="Devos D.P."/>
            <person name="Kaster A.-K."/>
            <person name="Ovreas L."/>
            <person name="Rohde M."/>
            <person name="Galperin M.Y."/>
            <person name="Jogler C."/>
        </authorList>
    </citation>
    <scope>NUCLEOTIDE SEQUENCE [LARGE SCALE GENOMIC DNA]</scope>
    <source>
        <strain evidence="2 3">Mal4</strain>
    </source>
</reference>
<dbReference type="InterPro" id="IPR007822">
    <property type="entry name" value="LANC-like"/>
</dbReference>